<dbReference type="Proteomes" id="UP000634136">
    <property type="component" value="Unassembled WGS sequence"/>
</dbReference>
<evidence type="ECO:0000313" key="3">
    <source>
        <dbReference type="Proteomes" id="UP000634136"/>
    </source>
</evidence>
<comment type="caution">
    <text evidence="2">The sequence shown here is derived from an EMBL/GenBank/DDBJ whole genome shotgun (WGS) entry which is preliminary data.</text>
</comment>
<dbReference type="AlphaFoldDB" id="A0A834WJA7"/>
<keyword evidence="3" id="KW-1185">Reference proteome</keyword>
<gene>
    <name evidence="2" type="ORF">G2W53_021137</name>
</gene>
<evidence type="ECO:0000313" key="2">
    <source>
        <dbReference type="EMBL" id="KAF7822993.1"/>
    </source>
</evidence>
<evidence type="ECO:0000256" key="1">
    <source>
        <dbReference type="SAM" id="MobiDB-lite"/>
    </source>
</evidence>
<organism evidence="2 3">
    <name type="scientific">Senna tora</name>
    <dbReference type="NCBI Taxonomy" id="362788"/>
    <lineage>
        <taxon>Eukaryota</taxon>
        <taxon>Viridiplantae</taxon>
        <taxon>Streptophyta</taxon>
        <taxon>Embryophyta</taxon>
        <taxon>Tracheophyta</taxon>
        <taxon>Spermatophyta</taxon>
        <taxon>Magnoliopsida</taxon>
        <taxon>eudicotyledons</taxon>
        <taxon>Gunneridae</taxon>
        <taxon>Pentapetalae</taxon>
        <taxon>rosids</taxon>
        <taxon>fabids</taxon>
        <taxon>Fabales</taxon>
        <taxon>Fabaceae</taxon>
        <taxon>Caesalpinioideae</taxon>
        <taxon>Cassia clade</taxon>
        <taxon>Senna</taxon>
    </lineage>
</organism>
<dbReference type="EMBL" id="JAAIUW010000007">
    <property type="protein sequence ID" value="KAF7822993.1"/>
    <property type="molecule type" value="Genomic_DNA"/>
</dbReference>
<name>A0A834WJA7_9FABA</name>
<sequence length="31" mass="3374">MGSQDPTQPLAKWKFDMSGKEISGITQHAPS</sequence>
<proteinExistence type="predicted"/>
<reference evidence="2" key="1">
    <citation type="submission" date="2020-09" db="EMBL/GenBank/DDBJ databases">
        <title>Genome-Enabled Discovery of Anthraquinone Biosynthesis in Senna tora.</title>
        <authorList>
            <person name="Kang S.-H."/>
            <person name="Pandey R.P."/>
            <person name="Lee C.-M."/>
            <person name="Sim J.-S."/>
            <person name="Jeong J.-T."/>
            <person name="Choi B.-S."/>
            <person name="Jung M."/>
            <person name="Ginzburg D."/>
            <person name="Zhao K."/>
            <person name="Won S.Y."/>
            <person name="Oh T.-J."/>
            <person name="Yu Y."/>
            <person name="Kim N.-H."/>
            <person name="Lee O.R."/>
            <person name="Lee T.-H."/>
            <person name="Bashyal P."/>
            <person name="Kim T.-S."/>
            <person name="Lee W.-H."/>
            <person name="Kawkins C."/>
            <person name="Kim C.-K."/>
            <person name="Kim J.S."/>
            <person name="Ahn B.O."/>
            <person name="Rhee S.Y."/>
            <person name="Sohng J.K."/>
        </authorList>
    </citation>
    <scope>NUCLEOTIDE SEQUENCE</scope>
    <source>
        <tissue evidence="2">Leaf</tissue>
    </source>
</reference>
<protein>
    <submittedName>
        <fullName evidence="2">Uncharacterized protein</fullName>
    </submittedName>
</protein>
<feature type="region of interest" description="Disordered" evidence="1">
    <location>
        <begin position="1"/>
        <end position="31"/>
    </location>
</feature>
<accession>A0A834WJA7</accession>